<dbReference type="GO" id="GO:0006412">
    <property type="term" value="P:translation"/>
    <property type="evidence" value="ECO:0007669"/>
    <property type="project" value="InterPro"/>
</dbReference>
<dbReference type="InterPro" id="IPR034704">
    <property type="entry name" value="Ribosomal_bL28/bL31-like_sf"/>
</dbReference>
<evidence type="ECO:0000256" key="5">
    <source>
        <dbReference type="ARBA" id="ARBA00035475"/>
    </source>
</evidence>
<dbReference type="Pfam" id="PF00830">
    <property type="entry name" value="Ribosomal_L28"/>
    <property type="match status" value="1"/>
</dbReference>
<dbReference type="AlphaFoldDB" id="A0A1L6MXK3"/>
<protein>
    <recommendedName>
        <fullName evidence="4">Large ribosomal subunit protein bL28</fullName>
    </recommendedName>
    <alternativeName>
        <fullName evidence="5">50S ribosomal protein L28</fullName>
    </alternativeName>
</protein>
<dbReference type="GO" id="GO:0005840">
    <property type="term" value="C:ribosome"/>
    <property type="evidence" value="ECO:0007669"/>
    <property type="project" value="UniProtKB-KW"/>
</dbReference>
<dbReference type="OrthoDB" id="9805609at2"/>
<keyword evidence="3" id="KW-0687">Ribonucleoprotein</keyword>
<dbReference type="GO" id="GO:0003735">
    <property type="term" value="F:structural constituent of ribosome"/>
    <property type="evidence" value="ECO:0007669"/>
    <property type="project" value="InterPro"/>
</dbReference>
<comment type="similarity">
    <text evidence="1">Belongs to the bacterial ribosomal protein bL28 family.</text>
</comment>
<dbReference type="InterPro" id="IPR001383">
    <property type="entry name" value="Ribosomal_bL28_bact-type"/>
</dbReference>
<dbReference type="KEGG" id="pabo:BCY86_05125"/>
<evidence type="ECO:0000256" key="4">
    <source>
        <dbReference type="ARBA" id="ARBA00035174"/>
    </source>
</evidence>
<organism evidence="6 7">
    <name type="scientific">Pajaroellobacter abortibovis</name>
    <dbReference type="NCBI Taxonomy" id="1882918"/>
    <lineage>
        <taxon>Bacteria</taxon>
        <taxon>Pseudomonadati</taxon>
        <taxon>Myxococcota</taxon>
        <taxon>Polyangia</taxon>
        <taxon>Polyangiales</taxon>
        <taxon>Polyangiaceae</taxon>
    </lineage>
</organism>
<dbReference type="EMBL" id="CP016908">
    <property type="protein sequence ID" value="APS00128.1"/>
    <property type="molecule type" value="Genomic_DNA"/>
</dbReference>
<evidence type="ECO:0000256" key="3">
    <source>
        <dbReference type="ARBA" id="ARBA00023274"/>
    </source>
</evidence>
<dbReference type="NCBIfam" id="TIGR00009">
    <property type="entry name" value="L28"/>
    <property type="match status" value="1"/>
</dbReference>
<dbReference type="RefSeq" id="WP_075276793.1">
    <property type="nucleotide sequence ID" value="NZ_CP016908.1"/>
</dbReference>
<dbReference type="GO" id="GO:1990904">
    <property type="term" value="C:ribonucleoprotein complex"/>
    <property type="evidence" value="ECO:0007669"/>
    <property type="project" value="UniProtKB-KW"/>
</dbReference>
<evidence type="ECO:0000256" key="2">
    <source>
        <dbReference type="ARBA" id="ARBA00022980"/>
    </source>
</evidence>
<reference evidence="6 7" key="1">
    <citation type="submission" date="2016-08" db="EMBL/GenBank/DDBJ databases">
        <title>Identification and validation of antigenic proteins from Pajaroellobacter abortibovis using de-novo genome sequence assembly and reverse vaccinology.</title>
        <authorList>
            <person name="Welly B.T."/>
            <person name="Miller M.R."/>
            <person name="Stott J.L."/>
            <person name="Blanchard M.T."/>
            <person name="Islas-Trejo A.D."/>
            <person name="O'Rourke S.M."/>
            <person name="Young A.E."/>
            <person name="Medrano J.F."/>
            <person name="Van Eenennaam A.L."/>
        </authorList>
    </citation>
    <scope>NUCLEOTIDE SEQUENCE [LARGE SCALE GENOMIC DNA]</scope>
    <source>
        <strain evidence="6 7">BTF92-0548A/99-0131</strain>
    </source>
</reference>
<keyword evidence="2 6" id="KW-0689">Ribosomal protein</keyword>
<dbReference type="PANTHER" id="PTHR13528:SF2">
    <property type="entry name" value="LARGE RIBOSOMAL SUBUNIT PROTEIN BL28M"/>
    <property type="match status" value="1"/>
</dbReference>
<dbReference type="SUPFAM" id="SSF143800">
    <property type="entry name" value="L28p-like"/>
    <property type="match status" value="1"/>
</dbReference>
<accession>A0A1L6MXK3</accession>
<dbReference type="Proteomes" id="UP000185544">
    <property type="component" value="Chromosome"/>
</dbReference>
<gene>
    <name evidence="6" type="ORF">BCY86_05125</name>
</gene>
<keyword evidence="7" id="KW-1185">Reference proteome</keyword>
<dbReference type="PANTHER" id="PTHR13528">
    <property type="entry name" value="39S RIBOSOMAL PROTEIN L28, MITOCHONDRIAL"/>
    <property type="match status" value="1"/>
</dbReference>
<dbReference type="Gene3D" id="2.30.170.40">
    <property type="entry name" value="Ribosomal protein L28/L24"/>
    <property type="match status" value="1"/>
</dbReference>
<name>A0A1L6MXK3_9BACT</name>
<sequence length="77" mass="9081">MAKSDITGKRRMRAHHVSHSNIKTKCWKHVNVHQKRIWVPELNRFVRLYLTTRDLRTIDRIGALAYAKKFGACLSSY</sequence>
<evidence type="ECO:0000256" key="1">
    <source>
        <dbReference type="ARBA" id="ARBA00008760"/>
    </source>
</evidence>
<dbReference type="InterPro" id="IPR037147">
    <property type="entry name" value="Ribosomal_bL28_sf"/>
</dbReference>
<proteinExistence type="inferred from homology"/>
<evidence type="ECO:0000313" key="6">
    <source>
        <dbReference type="EMBL" id="APS00128.1"/>
    </source>
</evidence>
<dbReference type="InterPro" id="IPR026569">
    <property type="entry name" value="Ribosomal_bL28"/>
</dbReference>
<evidence type="ECO:0000313" key="7">
    <source>
        <dbReference type="Proteomes" id="UP000185544"/>
    </source>
</evidence>
<dbReference type="STRING" id="1882918.BCY86_05125"/>